<sequence>MGTVGNAVPFLSLRDATEELQAEIADAVARVIASGHYIGGPEVEAFEAEFAQYVGARHCIGVANGLDALTLSLTAMGLQRGDEVLVPSNTFIATWLGVTHAGGVPVAVEPDFESHVVTPEAMAAAITPRTRALMPVHLYGVPVDVPAMKKVAEERGLLFVEDAAQAHGATVGATRIGGFGTTATWSFYPGKNLGALGDAGAVTTDDDALAGRLRLLRNYGSAVKYVHDVVGFNSRLDPIQAAILRVKLRHLDAWNARRQRIADFYLSELRGLTDLKLPSVPAGRTTSWHLFVVRTSRRDALRTHLDAAGVGTLVHYPVPPHQQRAYASTHGQLAATELAAREVLSLPIGPQLSMEDAASVVSAVRRFFS</sequence>
<gene>
    <name evidence="6" type="ORF">DI536_10110</name>
</gene>
<feature type="active site" description="Proton acceptor" evidence="3">
    <location>
        <position position="191"/>
    </location>
</feature>
<dbReference type="GO" id="GO:0000271">
    <property type="term" value="P:polysaccharide biosynthetic process"/>
    <property type="evidence" value="ECO:0007669"/>
    <property type="project" value="TreeGrafter"/>
</dbReference>
<evidence type="ECO:0000256" key="2">
    <source>
        <dbReference type="ARBA" id="ARBA00037999"/>
    </source>
</evidence>
<dbReference type="PANTHER" id="PTHR30244:SF36">
    <property type="entry name" value="3-OXO-GLUCOSE-6-PHOSPHATE:GLUTAMATE AMINOTRANSFERASE"/>
    <property type="match status" value="1"/>
</dbReference>
<reference evidence="6 7" key="1">
    <citation type="submission" date="2017-08" db="EMBL/GenBank/DDBJ databases">
        <title>Infants hospitalized years apart are colonized by the same room-sourced microbial strains.</title>
        <authorList>
            <person name="Brooks B."/>
            <person name="Olm M.R."/>
            <person name="Firek B.A."/>
            <person name="Baker R."/>
            <person name="Thomas B.C."/>
            <person name="Morowitz M.J."/>
            <person name="Banfield J.F."/>
        </authorList>
    </citation>
    <scope>NUCLEOTIDE SEQUENCE [LARGE SCALE GENOMIC DNA]</scope>
    <source>
        <strain evidence="6">S2_003_000_R2_14</strain>
    </source>
</reference>
<dbReference type="CDD" id="cd00616">
    <property type="entry name" value="AHBA_syn"/>
    <property type="match status" value="1"/>
</dbReference>
<dbReference type="InterPro" id="IPR015424">
    <property type="entry name" value="PyrdxlP-dep_Trfase"/>
</dbReference>
<dbReference type="PIRSF" id="PIRSF000390">
    <property type="entry name" value="PLP_StrS"/>
    <property type="match status" value="1"/>
</dbReference>
<dbReference type="InterPro" id="IPR015421">
    <property type="entry name" value="PyrdxlP-dep_Trfase_major"/>
</dbReference>
<dbReference type="Gene3D" id="3.40.640.10">
    <property type="entry name" value="Type I PLP-dependent aspartate aminotransferase-like (Major domain)"/>
    <property type="match status" value="1"/>
</dbReference>
<organism evidence="6 7">
    <name type="scientific">Archangium gephyra</name>
    <dbReference type="NCBI Taxonomy" id="48"/>
    <lineage>
        <taxon>Bacteria</taxon>
        <taxon>Pseudomonadati</taxon>
        <taxon>Myxococcota</taxon>
        <taxon>Myxococcia</taxon>
        <taxon>Myxococcales</taxon>
        <taxon>Cystobacterineae</taxon>
        <taxon>Archangiaceae</taxon>
        <taxon>Archangium</taxon>
    </lineage>
</organism>
<evidence type="ECO:0000256" key="1">
    <source>
        <dbReference type="ARBA" id="ARBA00022898"/>
    </source>
</evidence>
<dbReference type="Pfam" id="PF01041">
    <property type="entry name" value="DegT_DnrJ_EryC1"/>
    <property type="match status" value="1"/>
</dbReference>
<proteinExistence type="inferred from homology"/>
<feature type="modified residue" description="N6-(pyridoxal phosphate)lysine" evidence="4">
    <location>
        <position position="191"/>
    </location>
</feature>
<dbReference type="AlphaFoldDB" id="A0A2W5TSU3"/>
<dbReference type="InterPro" id="IPR015422">
    <property type="entry name" value="PyrdxlP-dep_Trfase_small"/>
</dbReference>
<dbReference type="GO" id="GO:0030170">
    <property type="term" value="F:pyridoxal phosphate binding"/>
    <property type="evidence" value="ECO:0007669"/>
    <property type="project" value="TreeGrafter"/>
</dbReference>
<dbReference type="Proteomes" id="UP000249061">
    <property type="component" value="Unassembled WGS sequence"/>
</dbReference>
<evidence type="ECO:0000313" key="7">
    <source>
        <dbReference type="Proteomes" id="UP000249061"/>
    </source>
</evidence>
<dbReference type="EMBL" id="QFQP01000007">
    <property type="protein sequence ID" value="PZR14405.1"/>
    <property type="molecule type" value="Genomic_DNA"/>
</dbReference>
<dbReference type="InterPro" id="IPR000653">
    <property type="entry name" value="DegT/StrS_aminotransferase"/>
</dbReference>
<comment type="similarity">
    <text evidence="2 5">Belongs to the DegT/DnrJ/EryC1 family.</text>
</comment>
<keyword evidence="1 4" id="KW-0663">Pyridoxal phosphate</keyword>
<evidence type="ECO:0000313" key="6">
    <source>
        <dbReference type="EMBL" id="PZR14405.1"/>
    </source>
</evidence>
<dbReference type="Gene3D" id="3.90.1150.10">
    <property type="entry name" value="Aspartate Aminotransferase, domain 1"/>
    <property type="match status" value="1"/>
</dbReference>
<evidence type="ECO:0000256" key="4">
    <source>
        <dbReference type="PIRSR" id="PIRSR000390-2"/>
    </source>
</evidence>
<evidence type="ECO:0000256" key="3">
    <source>
        <dbReference type="PIRSR" id="PIRSR000390-1"/>
    </source>
</evidence>
<comment type="caution">
    <text evidence="6">The sequence shown here is derived from an EMBL/GenBank/DDBJ whole genome shotgun (WGS) entry which is preliminary data.</text>
</comment>
<accession>A0A2W5TSU3</accession>
<protein>
    <submittedName>
        <fullName evidence="6">Erythromycin biosynthesis sensory transduction protein eryC1</fullName>
    </submittedName>
</protein>
<name>A0A2W5TSU3_9BACT</name>
<dbReference type="GO" id="GO:0008483">
    <property type="term" value="F:transaminase activity"/>
    <property type="evidence" value="ECO:0007669"/>
    <property type="project" value="TreeGrafter"/>
</dbReference>
<dbReference type="SUPFAM" id="SSF53383">
    <property type="entry name" value="PLP-dependent transferases"/>
    <property type="match status" value="1"/>
</dbReference>
<evidence type="ECO:0000256" key="5">
    <source>
        <dbReference type="RuleBase" id="RU004508"/>
    </source>
</evidence>
<dbReference type="PANTHER" id="PTHR30244">
    <property type="entry name" value="TRANSAMINASE"/>
    <property type="match status" value="1"/>
</dbReference>